<sequence length="45" mass="5527">MSLRSRLIVRWCARVYSVVDSPRFHISFPLKIKRLSGWRCEVYWQ</sequence>
<comment type="caution">
    <text evidence="1">The sequence shown here is derived from an EMBL/GenBank/DDBJ whole genome shotgun (WGS) entry which is preliminary data.</text>
</comment>
<protein>
    <submittedName>
        <fullName evidence="1">Uncharacterized protein</fullName>
    </submittedName>
</protein>
<proteinExistence type="predicted"/>
<reference evidence="1 2" key="1">
    <citation type="submission" date="2017-04" db="EMBL/GenBank/DDBJ databases">
        <title>Shigella flexneri 2a str. 301 Sequencing.</title>
        <authorList>
            <person name="Zhu Z."/>
        </authorList>
    </citation>
    <scope>NUCLEOTIDE SEQUENCE [LARGE SCALE GENOMIC DNA]</scope>
    <source>
        <strain evidence="1 2">301</strain>
    </source>
</reference>
<name>A0AB36PFX9_SHIFL</name>
<evidence type="ECO:0000313" key="1">
    <source>
        <dbReference type="EMBL" id="OXB27880.1"/>
    </source>
</evidence>
<gene>
    <name evidence="1" type="ORF">SF301_0016</name>
</gene>
<evidence type="ECO:0000313" key="2">
    <source>
        <dbReference type="Proteomes" id="UP000198358"/>
    </source>
</evidence>
<dbReference type="EMBL" id="NEDR01000001">
    <property type="protein sequence ID" value="OXB27880.1"/>
    <property type="molecule type" value="Genomic_DNA"/>
</dbReference>
<organism evidence="1 2">
    <name type="scientific">Shigella flexneri 2a str. 301</name>
    <dbReference type="NCBI Taxonomy" id="198214"/>
    <lineage>
        <taxon>Bacteria</taxon>
        <taxon>Pseudomonadati</taxon>
        <taxon>Pseudomonadota</taxon>
        <taxon>Gammaproteobacteria</taxon>
        <taxon>Enterobacterales</taxon>
        <taxon>Enterobacteriaceae</taxon>
        <taxon>Shigella</taxon>
    </lineage>
</organism>
<dbReference type="Proteomes" id="UP000198358">
    <property type="component" value="Unassembled WGS sequence"/>
</dbReference>
<accession>A0AB36PFX9</accession>
<dbReference type="AlphaFoldDB" id="A0AB36PFX9"/>